<feature type="non-terminal residue" evidence="2">
    <location>
        <position position="1"/>
    </location>
</feature>
<feature type="domain" description="SHOCT" evidence="1">
    <location>
        <begin position="94"/>
        <end position="119"/>
    </location>
</feature>
<dbReference type="Proteomes" id="UP001206018">
    <property type="component" value="Unassembled WGS sequence"/>
</dbReference>
<evidence type="ECO:0000259" key="1">
    <source>
        <dbReference type="Pfam" id="PF09851"/>
    </source>
</evidence>
<reference evidence="2" key="1">
    <citation type="submission" date="2022-07" db="EMBL/GenBank/DDBJ databases">
        <title>The diversity of lipopeptides in the P. syringae complex parallels phylogeny and sheds light on structural diversification during evolutionary history.</title>
        <authorList>
            <person name="Bricout A."/>
            <person name="Morris C.E."/>
            <person name="Chandeysson C."/>
            <person name="Duban M."/>
            <person name="Boistel C."/>
            <person name="Chataigne G."/>
            <person name="Lecouturier D."/>
            <person name="Jacques P."/>
            <person name="Leclere V."/>
            <person name="Rochex A."/>
        </authorList>
    </citation>
    <scope>NUCLEOTIDE SEQUENCE</scope>
    <source>
        <strain evidence="2">LYR0002</strain>
    </source>
</reference>
<dbReference type="Pfam" id="PF09851">
    <property type="entry name" value="SHOCT"/>
    <property type="match status" value="1"/>
</dbReference>
<protein>
    <submittedName>
        <fullName evidence="2">SHOCT domain-containing protein</fullName>
    </submittedName>
</protein>
<dbReference type="AlphaFoldDB" id="A0AAW5JBG1"/>
<organism evidence="2 3">
    <name type="scientific">Pseudomonas savastanoi</name>
    <name type="common">Pseudomonas syringae pv. savastanoi</name>
    <dbReference type="NCBI Taxonomy" id="29438"/>
    <lineage>
        <taxon>Bacteria</taxon>
        <taxon>Pseudomonadati</taxon>
        <taxon>Pseudomonadota</taxon>
        <taxon>Gammaproteobacteria</taxon>
        <taxon>Pseudomonadales</taxon>
        <taxon>Pseudomonadaceae</taxon>
        <taxon>Pseudomonas</taxon>
    </lineage>
</organism>
<gene>
    <name evidence="2" type="ORF">NLO85_25510</name>
</gene>
<dbReference type="InterPro" id="IPR018649">
    <property type="entry name" value="SHOCT"/>
</dbReference>
<accession>A0AAW5JBG1</accession>
<sequence>ARLRFLVSDAMCKPVLRRDRLDFGYDNRFQNPTICSRRLPSSTNIANDDNSVFFGKGSNADFEQIKKMILEAVAASHQPAKTSSASTEDIPAMLKKLSDLKDQGVLTEDEFLIKKADLLSRM</sequence>
<evidence type="ECO:0000313" key="3">
    <source>
        <dbReference type="Proteomes" id="UP001206018"/>
    </source>
</evidence>
<dbReference type="RefSeq" id="WP_255884903.1">
    <property type="nucleotide sequence ID" value="NZ_JANAKN010000097.1"/>
</dbReference>
<comment type="caution">
    <text evidence="2">The sequence shown here is derived from an EMBL/GenBank/DDBJ whole genome shotgun (WGS) entry which is preliminary data.</text>
</comment>
<proteinExistence type="predicted"/>
<name>A0AAW5JBG1_PSESS</name>
<evidence type="ECO:0000313" key="2">
    <source>
        <dbReference type="EMBL" id="MCQ3023823.1"/>
    </source>
</evidence>
<dbReference type="EMBL" id="JANAKN010000097">
    <property type="protein sequence ID" value="MCQ3023823.1"/>
    <property type="molecule type" value="Genomic_DNA"/>
</dbReference>